<organism evidence="5 6">
    <name type="scientific">Lysinibacillus telephonicus</name>
    <dbReference type="NCBI Taxonomy" id="1714840"/>
    <lineage>
        <taxon>Bacteria</taxon>
        <taxon>Bacillati</taxon>
        <taxon>Bacillota</taxon>
        <taxon>Bacilli</taxon>
        <taxon>Bacillales</taxon>
        <taxon>Bacillaceae</taxon>
        <taxon>Lysinibacillus</taxon>
    </lineage>
</organism>
<dbReference type="InterPro" id="IPR015421">
    <property type="entry name" value="PyrdxlP-dep_Trfase_major"/>
</dbReference>
<dbReference type="InterPro" id="IPR015424">
    <property type="entry name" value="PyrdxlP-dep_Trfase"/>
</dbReference>
<evidence type="ECO:0000256" key="1">
    <source>
        <dbReference type="ARBA" id="ARBA00001933"/>
    </source>
</evidence>
<dbReference type="AlphaFoldDB" id="A0A3S0JSM8"/>
<feature type="domain" description="Aminotransferase class I/classII large" evidence="4">
    <location>
        <begin position="51"/>
        <end position="345"/>
    </location>
</feature>
<evidence type="ECO:0000256" key="2">
    <source>
        <dbReference type="ARBA" id="ARBA00022898"/>
    </source>
</evidence>
<dbReference type="Proteomes" id="UP000276349">
    <property type="component" value="Unassembled WGS sequence"/>
</dbReference>
<dbReference type="GO" id="GO:0030170">
    <property type="term" value="F:pyridoxal phosphate binding"/>
    <property type="evidence" value="ECO:0007669"/>
    <property type="project" value="InterPro"/>
</dbReference>
<comment type="caution">
    <text evidence="5">The sequence shown here is derived from an EMBL/GenBank/DDBJ whole genome shotgun (WGS) entry which is preliminary data.</text>
</comment>
<evidence type="ECO:0000313" key="6">
    <source>
        <dbReference type="Proteomes" id="UP000276349"/>
    </source>
</evidence>
<dbReference type="GO" id="GO:0008483">
    <property type="term" value="F:transaminase activity"/>
    <property type="evidence" value="ECO:0007669"/>
    <property type="project" value="UniProtKB-KW"/>
</dbReference>
<dbReference type="Pfam" id="PF00155">
    <property type="entry name" value="Aminotran_1_2"/>
    <property type="match status" value="1"/>
</dbReference>
<keyword evidence="2" id="KW-0663">Pyridoxal phosphate</keyword>
<dbReference type="CDD" id="cd00609">
    <property type="entry name" value="AAT_like"/>
    <property type="match status" value="1"/>
</dbReference>
<dbReference type="Gene3D" id="3.40.640.10">
    <property type="entry name" value="Type I PLP-dependent aspartate aminotransferase-like (Major domain)"/>
    <property type="match status" value="1"/>
</dbReference>
<dbReference type="SUPFAM" id="SSF53383">
    <property type="entry name" value="PLP-dependent transferases"/>
    <property type="match status" value="1"/>
</dbReference>
<dbReference type="InterPro" id="IPR004839">
    <property type="entry name" value="Aminotransferase_I/II_large"/>
</dbReference>
<keyword evidence="3 5" id="KW-0032">Aminotransferase</keyword>
<keyword evidence="6" id="KW-1185">Reference proteome</keyword>
<dbReference type="PROSITE" id="PS00105">
    <property type="entry name" value="AA_TRANSFER_CLASS_1"/>
    <property type="match status" value="1"/>
</dbReference>
<reference evidence="5 6" key="1">
    <citation type="submission" date="2018-12" db="EMBL/GenBank/DDBJ databases">
        <authorList>
            <person name="Yu L."/>
        </authorList>
    </citation>
    <scope>NUCLEOTIDE SEQUENCE [LARGE SCALE GENOMIC DNA]</scope>
    <source>
        <strain evidence="5 6">S5H2222</strain>
    </source>
</reference>
<dbReference type="OrthoDB" id="9813612at2"/>
<sequence>MQYPSHGANSEALYKRFGIDMPDKVWDLSENVNFHGYPNSFHQLWPSLLEKVSQYPDETAEPLRSLLAKEHHIPVENIVVGNGASELLMCLARLYERKKVLVIHPSFSEYERTLKQSHVETISIVVEDIITYQLPVEKIKAQMEKATAVYLCSPNNPTGVVIPKHILKELIIHGMATDCDVVVDEAFMDWTDENESIVSLTSQFPNLIVLRSMTKMYALAGIRLGYLIGQKANEIKRYLPHWNVNQLAVELGIMCLKEHEFKEMSKQSIIPIREELKRFLIVHDCIVTNSQVNFLSFQLPKSWDAKSFYFDLIRKGIVLRHTENFKGMDGSWLRIAIKDQQTMEMFKKGFRQYAKDNHLFSSSWGD</sequence>
<name>A0A3S0JSM8_9BACI</name>
<dbReference type="InterPro" id="IPR015422">
    <property type="entry name" value="PyrdxlP-dep_Trfase_small"/>
</dbReference>
<evidence type="ECO:0000259" key="4">
    <source>
        <dbReference type="Pfam" id="PF00155"/>
    </source>
</evidence>
<comment type="similarity">
    <text evidence="3">Belongs to the class-I pyridoxal-phosphate-dependent aminotransferase family.</text>
</comment>
<gene>
    <name evidence="5" type="ORF">EKG35_01095</name>
</gene>
<dbReference type="PANTHER" id="PTHR42885:SF1">
    <property type="entry name" value="THREONINE-PHOSPHATE DECARBOXYLASE"/>
    <property type="match status" value="1"/>
</dbReference>
<protein>
    <recommendedName>
        <fullName evidence="3">Aminotransferase</fullName>
        <ecNumber evidence="3">2.6.1.-</ecNumber>
    </recommendedName>
</protein>
<dbReference type="EC" id="2.6.1.-" evidence="3"/>
<accession>A0A3S0JSM8</accession>
<dbReference type="Gene3D" id="3.90.1150.10">
    <property type="entry name" value="Aspartate Aminotransferase, domain 1"/>
    <property type="match status" value="1"/>
</dbReference>
<proteinExistence type="inferred from homology"/>
<evidence type="ECO:0000256" key="3">
    <source>
        <dbReference type="RuleBase" id="RU000481"/>
    </source>
</evidence>
<keyword evidence="3 5" id="KW-0808">Transferase</keyword>
<comment type="cofactor">
    <cofactor evidence="1 3">
        <name>pyridoxal 5'-phosphate</name>
        <dbReference type="ChEBI" id="CHEBI:597326"/>
    </cofactor>
</comment>
<dbReference type="EMBL" id="RXNR01000002">
    <property type="protein sequence ID" value="RTQ96277.1"/>
    <property type="molecule type" value="Genomic_DNA"/>
</dbReference>
<dbReference type="RefSeq" id="WP_126292461.1">
    <property type="nucleotide sequence ID" value="NZ_CP155468.1"/>
</dbReference>
<dbReference type="InterPro" id="IPR004838">
    <property type="entry name" value="NHTrfase_class1_PyrdxlP-BS"/>
</dbReference>
<dbReference type="PANTHER" id="PTHR42885">
    <property type="entry name" value="HISTIDINOL-PHOSPHATE AMINOTRANSFERASE-RELATED"/>
    <property type="match status" value="1"/>
</dbReference>
<evidence type="ECO:0000313" key="5">
    <source>
        <dbReference type="EMBL" id="RTQ96277.1"/>
    </source>
</evidence>